<evidence type="ECO:0000256" key="3">
    <source>
        <dbReference type="ARBA" id="ARBA00022729"/>
    </source>
</evidence>
<accession>A0A9P8WFZ9</accession>
<dbReference type="SMART" id="SM00321">
    <property type="entry name" value="WSC"/>
    <property type="match status" value="1"/>
</dbReference>
<dbReference type="OrthoDB" id="5985073at2759"/>
<evidence type="ECO:0000259" key="8">
    <source>
        <dbReference type="PROSITE" id="PS51212"/>
    </source>
</evidence>
<keyword evidence="3 7" id="KW-0732">Signal</keyword>
<dbReference type="InterPro" id="IPR002889">
    <property type="entry name" value="WSC_carb-bd"/>
</dbReference>
<comment type="subcellular location">
    <subcellularLocation>
        <location evidence="1">Membrane</location>
        <topology evidence="1">Single-pass membrane protein</topology>
    </subcellularLocation>
</comment>
<evidence type="ECO:0000313" key="10">
    <source>
        <dbReference type="Proteomes" id="UP000777438"/>
    </source>
</evidence>
<gene>
    <name evidence="9" type="ORF">B0T10DRAFT_118582</name>
</gene>
<feature type="signal peptide" evidence="7">
    <location>
        <begin position="1"/>
        <end position="19"/>
    </location>
</feature>
<evidence type="ECO:0000256" key="2">
    <source>
        <dbReference type="ARBA" id="ARBA00022692"/>
    </source>
</evidence>
<dbReference type="PROSITE" id="PS51212">
    <property type="entry name" value="WSC"/>
    <property type="match status" value="1"/>
</dbReference>
<name>A0A9P8WFZ9_9HYPO</name>
<evidence type="ECO:0000256" key="1">
    <source>
        <dbReference type="ARBA" id="ARBA00004167"/>
    </source>
</evidence>
<evidence type="ECO:0000256" key="6">
    <source>
        <dbReference type="ARBA" id="ARBA00023180"/>
    </source>
</evidence>
<dbReference type="PANTHER" id="PTHR24269">
    <property type="entry name" value="KREMEN PROTEIN"/>
    <property type="match status" value="1"/>
</dbReference>
<sequence length="163" mass="17849">MLRPPYIIAFLAFLTPLLASQHPRDDVKAVLYEPPSRYVYYGCYNETTQVHDTSGARALDGGTHLVRKGYMTVPMCLEFCSSNGTQYTYAGLEWSRECWCADNIAAVSDKLDDSQCSYACEGNSSQICGGSLKLTVYTFSSAPLGPQISVVLLVATAMAVLMF</sequence>
<keyword evidence="6" id="KW-0325">Glycoprotein</keyword>
<dbReference type="Proteomes" id="UP000777438">
    <property type="component" value="Unassembled WGS sequence"/>
</dbReference>
<comment type="caution">
    <text evidence="9">The sequence shown here is derived from an EMBL/GenBank/DDBJ whole genome shotgun (WGS) entry which is preliminary data.</text>
</comment>
<dbReference type="PANTHER" id="PTHR24269:SF16">
    <property type="entry name" value="PROTEIN SLG1"/>
    <property type="match status" value="1"/>
</dbReference>
<protein>
    <submittedName>
        <fullName evidence="9">WSC domain-containing protein</fullName>
    </submittedName>
</protein>
<keyword evidence="4" id="KW-1133">Transmembrane helix</keyword>
<dbReference type="GO" id="GO:0005886">
    <property type="term" value="C:plasma membrane"/>
    <property type="evidence" value="ECO:0007669"/>
    <property type="project" value="TreeGrafter"/>
</dbReference>
<feature type="chain" id="PRO_5040330491" evidence="7">
    <location>
        <begin position="20"/>
        <end position="163"/>
    </location>
</feature>
<dbReference type="EMBL" id="JAGPYM010000002">
    <property type="protein sequence ID" value="KAH6898765.1"/>
    <property type="molecule type" value="Genomic_DNA"/>
</dbReference>
<dbReference type="Pfam" id="PF01822">
    <property type="entry name" value="WSC"/>
    <property type="match status" value="1"/>
</dbReference>
<keyword evidence="5" id="KW-0472">Membrane</keyword>
<reference evidence="9 10" key="1">
    <citation type="journal article" date="2021" name="Nat. Commun.">
        <title>Genetic determinants of endophytism in the Arabidopsis root mycobiome.</title>
        <authorList>
            <person name="Mesny F."/>
            <person name="Miyauchi S."/>
            <person name="Thiergart T."/>
            <person name="Pickel B."/>
            <person name="Atanasova L."/>
            <person name="Karlsson M."/>
            <person name="Huettel B."/>
            <person name="Barry K.W."/>
            <person name="Haridas S."/>
            <person name="Chen C."/>
            <person name="Bauer D."/>
            <person name="Andreopoulos W."/>
            <person name="Pangilinan J."/>
            <person name="LaButti K."/>
            <person name="Riley R."/>
            <person name="Lipzen A."/>
            <person name="Clum A."/>
            <person name="Drula E."/>
            <person name="Henrissat B."/>
            <person name="Kohler A."/>
            <person name="Grigoriev I.V."/>
            <person name="Martin F.M."/>
            <person name="Hacquard S."/>
        </authorList>
    </citation>
    <scope>NUCLEOTIDE SEQUENCE [LARGE SCALE GENOMIC DNA]</scope>
    <source>
        <strain evidence="9 10">MPI-CAGE-CH-0241</strain>
    </source>
</reference>
<keyword evidence="2" id="KW-0812">Transmembrane</keyword>
<evidence type="ECO:0000256" key="5">
    <source>
        <dbReference type="ARBA" id="ARBA00023136"/>
    </source>
</evidence>
<dbReference type="InterPro" id="IPR051836">
    <property type="entry name" value="Kremen_rcpt"/>
</dbReference>
<proteinExistence type="predicted"/>
<dbReference type="AlphaFoldDB" id="A0A9P8WFZ9"/>
<keyword evidence="10" id="KW-1185">Reference proteome</keyword>
<evidence type="ECO:0000256" key="7">
    <source>
        <dbReference type="SAM" id="SignalP"/>
    </source>
</evidence>
<evidence type="ECO:0000313" key="9">
    <source>
        <dbReference type="EMBL" id="KAH6898765.1"/>
    </source>
</evidence>
<feature type="domain" description="WSC" evidence="8">
    <location>
        <begin position="37"/>
        <end position="140"/>
    </location>
</feature>
<organism evidence="9 10">
    <name type="scientific">Thelonectria olida</name>
    <dbReference type="NCBI Taxonomy" id="1576542"/>
    <lineage>
        <taxon>Eukaryota</taxon>
        <taxon>Fungi</taxon>
        <taxon>Dikarya</taxon>
        <taxon>Ascomycota</taxon>
        <taxon>Pezizomycotina</taxon>
        <taxon>Sordariomycetes</taxon>
        <taxon>Hypocreomycetidae</taxon>
        <taxon>Hypocreales</taxon>
        <taxon>Nectriaceae</taxon>
        <taxon>Thelonectria</taxon>
    </lineage>
</organism>
<evidence type="ECO:0000256" key="4">
    <source>
        <dbReference type="ARBA" id="ARBA00022989"/>
    </source>
</evidence>